<dbReference type="GO" id="GO:0005743">
    <property type="term" value="C:mitochondrial inner membrane"/>
    <property type="evidence" value="ECO:0007669"/>
    <property type="project" value="TreeGrafter"/>
</dbReference>
<feature type="domain" description="ABC transporter" evidence="13">
    <location>
        <begin position="1110"/>
        <end position="1349"/>
    </location>
</feature>
<comment type="subcellular location">
    <subcellularLocation>
        <location evidence="1">Cell membrane</location>
        <topology evidence="1">Multi-pass membrane protein</topology>
    </subcellularLocation>
</comment>
<feature type="transmembrane region" description="Helical" evidence="12">
    <location>
        <begin position="266"/>
        <end position="285"/>
    </location>
</feature>
<dbReference type="PROSITE" id="PS50929">
    <property type="entry name" value="ABC_TM1F"/>
    <property type="match status" value="2"/>
</dbReference>
<feature type="transmembrane region" description="Helical" evidence="12">
    <location>
        <begin position="85"/>
        <end position="109"/>
    </location>
</feature>
<evidence type="ECO:0000256" key="7">
    <source>
        <dbReference type="ARBA" id="ARBA00022741"/>
    </source>
</evidence>
<evidence type="ECO:0000256" key="8">
    <source>
        <dbReference type="ARBA" id="ARBA00022840"/>
    </source>
</evidence>
<dbReference type="GO" id="GO:0090374">
    <property type="term" value="P:oligopeptide export from mitochondrion"/>
    <property type="evidence" value="ECO:0007669"/>
    <property type="project" value="TreeGrafter"/>
</dbReference>
<dbReference type="Gene3D" id="1.20.1560.10">
    <property type="entry name" value="ABC transporter type 1, transmembrane domain"/>
    <property type="match status" value="1"/>
</dbReference>
<reference evidence="15" key="2">
    <citation type="journal article" date="2023" name="IMA Fungus">
        <title>Comparative genomic study of the Penicillium genus elucidates a diverse pangenome and 15 lateral gene transfer events.</title>
        <authorList>
            <person name="Petersen C."/>
            <person name="Sorensen T."/>
            <person name="Nielsen M.R."/>
            <person name="Sondergaard T.E."/>
            <person name="Sorensen J.L."/>
            <person name="Fitzpatrick D.A."/>
            <person name="Frisvad J.C."/>
            <person name="Nielsen K.L."/>
        </authorList>
    </citation>
    <scope>NUCLEOTIDE SEQUENCE</scope>
    <source>
        <strain evidence="15">IBT 30761</strain>
    </source>
</reference>
<dbReference type="SUPFAM" id="SSF52540">
    <property type="entry name" value="P-loop containing nucleoside triphosphate hydrolases"/>
    <property type="match status" value="2"/>
</dbReference>
<sequence>MKKCVPTKDGIGKFFAYTRLLFSLDYTRTDVCLILAGFFFSIAAGIPFPLLGIVFGELVNDLNTATCSSSDSVNSDVSDGVRQKVLYVIYITIANFCFIYIHCSCWSYISERIARRYRRRYFESVIRQETGYIEGLPAGDVVSRLVSDIGVIQSGTSEKVGLVVSTVSYFVTSYIVAFIKVPQIAGMLVSVVPCYFFMSYVGGYYIKKYAGRISEHVNVATSIASSSLSHLTLVHAFNSNDRLEKLYAEHLAGSRMDALKKAGSHAAQLGLLYFIAYSANALAFWEGSRLIADSVESGGSGTSVGAVYTVIFVLIDASFILSQVAPFVHVFAAATGAADRLLAVINRKSQIDGTDDSGDKSAPFDSEDITFRDVHFTYPSRPEVPILQGTNFAIPPRKHTAIVGPSGGGKSTIVALLERFYDPASGDISIGGRNFRDLNVRYLRGNIGFVQQEPSLLDRSILENIAYGLVTSSSESHQELAPFILDSSLAELAEKMRTGLTEKKALEEFDPKVAEIVKLVRQAAASSNALVFIEALPHGFATSAGSSGSQMSGGQKQRIALARALVRDPALLILDEATAALDSTSERLIQDALAKVAERITMVSIAHRLSTAKDAHKIILVQKGRVVEEGTHAELVARGGPYADMVRLQNLGKLSPAVSANSDPIRQARESTTTEALSADAKDVLKTLEVHGADITEESVPTSADGKWNEKETEKGRKKREKKEKKQRKSPKRSGWFTTKFTFSLLRPNLQYVLLGLGMSFIIGASYTAEAVIFGHTVGSLSPCIGADGIRHGGHLYGLLFFIMALIEFFANVVGGCAFGWAADKILYRIRVLSLRSLLGQTIPWHGMEDRTPGTLLTYITGDATALGSITGTTIGLLLATAVNLVAGLVVSFVFAWKIAIVLLPTIPVLLLAGMMKLRTQARFAERHQKAFAQATAVTVEAVDNIRAVSAFSLEKQSYAVYERALKAPYRETLHSIAFGNVFLATAFSISNLVYALAYWWGSKQITNGSYTQVQFFIVLPALLFSTQSCGQMFALAPDISKAGVAATNIAELLTTRSADEELNPDVSGKIQSSELFLLDEKIPDPEAVHPEQRSISSPGAPPTMTGVGAELQNIHFEYPSRPGQPVLRGLSLKIKAGQFCALVGPSGSGKSTTFAMLERFYRPESGAVIVDGVNVTRQLGTAFRDDIALVPQENVLFEGTVAFNIGLGARPGHDPTQEEIEEACRMANIHEVIEALPQGYQTPCSRDGKQFSGGQRQRLSIARALVRRPRMLLLDESTSALDVESEKRIQDALATLAGRTTIVAIAHRLNTIHRADCIYLIEDGRCVEQGTHDELVQCSETYRTSVIHQSLET</sequence>
<feature type="transmembrane region" description="Helical" evidence="12">
    <location>
        <begin position="856"/>
        <end position="879"/>
    </location>
</feature>
<feature type="transmembrane region" description="Helical" evidence="12">
    <location>
        <begin position="796"/>
        <end position="821"/>
    </location>
</feature>
<evidence type="ECO:0000313" key="15">
    <source>
        <dbReference type="EMBL" id="KAJ5082507.1"/>
    </source>
</evidence>
<protein>
    <submittedName>
        <fullName evidence="15">Uncharacterized protein</fullName>
    </submittedName>
</protein>
<dbReference type="GeneID" id="81363020"/>
<dbReference type="PROSITE" id="PS00211">
    <property type="entry name" value="ABC_TRANSPORTER_1"/>
    <property type="match status" value="2"/>
</dbReference>
<keyword evidence="10 12" id="KW-0472">Membrane</keyword>
<dbReference type="GO" id="GO:0005886">
    <property type="term" value="C:plasma membrane"/>
    <property type="evidence" value="ECO:0007669"/>
    <property type="project" value="UniProtKB-SubCell"/>
</dbReference>
<dbReference type="InterPro" id="IPR039421">
    <property type="entry name" value="Type_1_exporter"/>
</dbReference>
<evidence type="ECO:0000259" key="14">
    <source>
        <dbReference type="PROSITE" id="PS50929"/>
    </source>
</evidence>
<dbReference type="InterPro" id="IPR027417">
    <property type="entry name" value="P-loop_NTPase"/>
</dbReference>
<dbReference type="SMART" id="SM00382">
    <property type="entry name" value="AAA"/>
    <property type="match status" value="2"/>
</dbReference>
<evidence type="ECO:0000256" key="4">
    <source>
        <dbReference type="ARBA" id="ARBA00022475"/>
    </source>
</evidence>
<keyword evidence="6" id="KW-0677">Repeat</keyword>
<dbReference type="EMBL" id="JAPQKI010000011">
    <property type="protein sequence ID" value="KAJ5082507.1"/>
    <property type="molecule type" value="Genomic_DNA"/>
</dbReference>
<dbReference type="GO" id="GO:0015421">
    <property type="term" value="F:ABC-type oligopeptide transporter activity"/>
    <property type="evidence" value="ECO:0007669"/>
    <property type="project" value="TreeGrafter"/>
</dbReference>
<evidence type="ECO:0000256" key="5">
    <source>
        <dbReference type="ARBA" id="ARBA00022692"/>
    </source>
</evidence>
<keyword evidence="4" id="KW-1003">Cell membrane</keyword>
<reference evidence="15" key="1">
    <citation type="submission" date="2022-11" db="EMBL/GenBank/DDBJ databases">
        <authorList>
            <person name="Petersen C."/>
        </authorList>
    </citation>
    <scope>NUCLEOTIDE SEQUENCE</scope>
    <source>
        <strain evidence="15">IBT 30761</strain>
    </source>
</reference>
<organism evidence="15 16">
    <name type="scientific">Penicillium argentinense</name>
    <dbReference type="NCBI Taxonomy" id="1131581"/>
    <lineage>
        <taxon>Eukaryota</taxon>
        <taxon>Fungi</taxon>
        <taxon>Dikarya</taxon>
        <taxon>Ascomycota</taxon>
        <taxon>Pezizomycotina</taxon>
        <taxon>Eurotiomycetes</taxon>
        <taxon>Eurotiomycetidae</taxon>
        <taxon>Eurotiales</taxon>
        <taxon>Aspergillaceae</taxon>
        <taxon>Penicillium</taxon>
    </lineage>
</organism>
<gene>
    <name evidence="15" type="ORF">N7532_011550</name>
</gene>
<dbReference type="InterPro" id="IPR011527">
    <property type="entry name" value="ABC1_TM_dom"/>
</dbReference>
<accession>A0A9W9EIR1</accession>
<dbReference type="PANTHER" id="PTHR43394:SF11">
    <property type="entry name" value="ATP-BINDING CASSETTE TRANSPORTER"/>
    <property type="match status" value="1"/>
</dbReference>
<dbReference type="PANTHER" id="PTHR43394">
    <property type="entry name" value="ATP-DEPENDENT PERMEASE MDL1, MITOCHONDRIAL"/>
    <property type="match status" value="1"/>
</dbReference>
<dbReference type="OrthoDB" id="6500128at2759"/>
<evidence type="ECO:0000256" key="11">
    <source>
        <dbReference type="SAM" id="MobiDB-lite"/>
    </source>
</evidence>
<proteinExistence type="inferred from homology"/>
<dbReference type="CDD" id="cd18577">
    <property type="entry name" value="ABC_6TM_Pgp_ABCB1_D1_like"/>
    <property type="match status" value="1"/>
</dbReference>
<dbReference type="RefSeq" id="XP_056469029.1">
    <property type="nucleotide sequence ID" value="XM_056624041.1"/>
</dbReference>
<feature type="transmembrane region" description="Helical" evidence="12">
    <location>
        <begin position="160"/>
        <end position="179"/>
    </location>
</feature>
<keyword evidence="7" id="KW-0547">Nucleotide-binding</keyword>
<dbReference type="GO" id="GO:0016887">
    <property type="term" value="F:ATP hydrolysis activity"/>
    <property type="evidence" value="ECO:0007669"/>
    <property type="project" value="InterPro"/>
</dbReference>
<feature type="transmembrane region" description="Helical" evidence="12">
    <location>
        <begin position="752"/>
        <end position="776"/>
    </location>
</feature>
<feature type="transmembrane region" description="Helical" evidence="12">
    <location>
        <begin position="977"/>
        <end position="1001"/>
    </location>
</feature>
<comment type="similarity">
    <text evidence="2">Belongs to the ABC transporter superfamily. ABCB family. Multidrug resistance exporter (TC 3.A.1.201) subfamily.</text>
</comment>
<feature type="compositionally biased region" description="Basic residues" evidence="11">
    <location>
        <begin position="716"/>
        <end position="732"/>
    </location>
</feature>
<evidence type="ECO:0000256" key="6">
    <source>
        <dbReference type="ARBA" id="ARBA00022737"/>
    </source>
</evidence>
<name>A0A9W9EIR1_9EURO</name>
<evidence type="ECO:0000256" key="12">
    <source>
        <dbReference type="SAM" id="Phobius"/>
    </source>
</evidence>
<feature type="transmembrane region" description="Helical" evidence="12">
    <location>
        <begin position="885"/>
        <end position="913"/>
    </location>
</feature>
<dbReference type="FunFam" id="3.40.50.300:FF:000913">
    <property type="entry name" value="ABC multidrug transporter SitT"/>
    <property type="match status" value="1"/>
</dbReference>
<keyword evidence="16" id="KW-1185">Reference proteome</keyword>
<keyword evidence="3" id="KW-0813">Transport</keyword>
<dbReference type="CDD" id="cd18578">
    <property type="entry name" value="ABC_6TM_Pgp_ABCB1_D2_like"/>
    <property type="match status" value="1"/>
</dbReference>
<evidence type="ECO:0000256" key="10">
    <source>
        <dbReference type="ARBA" id="ARBA00023136"/>
    </source>
</evidence>
<feature type="domain" description="ABC transmembrane type-1" evidence="14">
    <location>
        <begin position="754"/>
        <end position="1042"/>
    </location>
</feature>
<dbReference type="SUPFAM" id="SSF90123">
    <property type="entry name" value="ABC transporter transmembrane region"/>
    <property type="match status" value="2"/>
</dbReference>
<evidence type="ECO:0000313" key="16">
    <source>
        <dbReference type="Proteomes" id="UP001149074"/>
    </source>
</evidence>
<comment type="caution">
    <text evidence="15">The sequence shown here is derived from an EMBL/GenBank/DDBJ whole genome shotgun (WGS) entry which is preliminary data.</text>
</comment>
<dbReference type="Pfam" id="PF00664">
    <property type="entry name" value="ABC_membrane"/>
    <property type="match status" value="2"/>
</dbReference>
<feature type="domain" description="ABC transporter" evidence="13">
    <location>
        <begin position="369"/>
        <end position="648"/>
    </location>
</feature>
<dbReference type="PROSITE" id="PS50893">
    <property type="entry name" value="ABC_TRANSPORTER_2"/>
    <property type="match status" value="2"/>
</dbReference>
<evidence type="ECO:0000256" key="3">
    <source>
        <dbReference type="ARBA" id="ARBA00022448"/>
    </source>
</evidence>
<dbReference type="Gene3D" id="3.40.50.300">
    <property type="entry name" value="P-loop containing nucleotide triphosphate hydrolases"/>
    <property type="match status" value="2"/>
</dbReference>
<keyword evidence="5 12" id="KW-0812">Transmembrane</keyword>
<dbReference type="InterPro" id="IPR003439">
    <property type="entry name" value="ABC_transporter-like_ATP-bd"/>
</dbReference>
<dbReference type="FunFam" id="1.20.1560.10:FF:000057">
    <property type="entry name" value="ABC multidrug transporter SitT"/>
    <property type="match status" value="2"/>
</dbReference>
<dbReference type="InterPro" id="IPR003593">
    <property type="entry name" value="AAA+_ATPase"/>
</dbReference>
<dbReference type="Proteomes" id="UP001149074">
    <property type="component" value="Unassembled WGS sequence"/>
</dbReference>
<feature type="transmembrane region" description="Helical" evidence="12">
    <location>
        <begin position="305"/>
        <end position="332"/>
    </location>
</feature>
<dbReference type="GO" id="GO:0005524">
    <property type="term" value="F:ATP binding"/>
    <property type="evidence" value="ECO:0007669"/>
    <property type="project" value="UniProtKB-KW"/>
</dbReference>
<keyword evidence="9 12" id="KW-1133">Transmembrane helix</keyword>
<feature type="transmembrane region" description="Helical" evidence="12">
    <location>
        <begin position="31"/>
        <end position="55"/>
    </location>
</feature>
<keyword evidence="8" id="KW-0067">ATP-binding</keyword>
<dbReference type="Pfam" id="PF00005">
    <property type="entry name" value="ABC_tran"/>
    <property type="match status" value="2"/>
</dbReference>
<evidence type="ECO:0000256" key="1">
    <source>
        <dbReference type="ARBA" id="ARBA00004651"/>
    </source>
</evidence>
<evidence type="ECO:0000256" key="9">
    <source>
        <dbReference type="ARBA" id="ARBA00022989"/>
    </source>
</evidence>
<feature type="domain" description="ABC transmembrane type-1" evidence="14">
    <location>
        <begin position="35"/>
        <end position="333"/>
    </location>
</feature>
<dbReference type="InterPro" id="IPR036640">
    <property type="entry name" value="ABC1_TM_sf"/>
</dbReference>
<evidence type="ECO:0000256" key="2">
    <source>
        <dbReference type="ARBA" id="ARBA00007577"/>
    </source>
</evidence>
<dbReference type="InterPro" id="IPR017871">
    <property type="entry name" value="ABC_transporter-like_CS"/>
</dbReference>
<evidence type="ECO:0000259" key="13">
    <source>
        <dbReference type="PROSITE" id="PS50893"/>
    </source>
</evidence>
<feature type="transmembrane region" description="Helical" evidence="12">
    <location>
        <begin position="185"/>
        <end position="206"/>
    </location>
</feature>
<feature type="region of interest" description="Disordered" evidence="11">
    <location>
        <begin position="696"/>
        <end position="733"/>
    </location>
</feature>